<dbReference type="AlphaFoldDB" id="A0A2P2KNX9"/>
<proteinExistence type="predicted"/>
<evidence type="ECO:0000313" key="1">
    <source>
        <dbReference type="EMBL" id="MBX07426.1"/>
    </source>
</evidence>
<accession>A0A2P2KNX9</accession>
<organism evidence="1">
    <name type="scientific">Rhizophora mucronata</name>
    <name type="common">Asiatic mangrove</name>
    <dbReference type="NCBI Taxonomy" id="61149"/>
    <lineage>
        <taxon>Eukaryota</taxon>
        <taxon>Viridiplantae</taxon>
        <taxon>Streptophyta</taxon>
        <taxon>Embryophyta</taxon>
        <taxon>Tracheophyta</taxon>
        <taxon>Spermatophyta</taxon>
        <taxon>Magnoliopsida</taxon>
        <taxon>eudicotyledons</taxon>
        <taxon>Gunneridae</taxon>
        <taxon>Pentapetalae</taxon>
        <taxon>rosids</taxon>
        <taxon>fabids</taxon>
        <taxon>Malpighiales</taxon>
        <taxon>Rhizophoraceae</taxon>
        <taxon>Rhizophora</taxon>
    </lineage>
</organism>
<protein>
    <submittedName>
        <fullName evidence="1">Uncharacterized protein</fullName>
    </submittedName>
</protein>
<reference evidence="1" key="1">
    <citation type="submission" date="2018-02" db="EMBL/GenBank/DDBJ databases">
        <title>Rhizophora mucronata_Transcriptome.</title>
        <authorList>
            <person name="Meera S.P."/>
            <person name="Sreeshan A."/>
            <person name="Augustine A."/>
        </authorList>
    </citation>
    <scope>NUCLEOTIDE SEQUENCE</scope>
    <source>
        <tissue evidence="1">Leaf</tissue>
    </source>
</reference>
<dbReference type="EMBL" id="GGEC01026942">
    <property type="protein sequence ID" value="MBX07426.1"/>
    <property type="molecule type" value="Transcribed_RNA"/>
</dbReference>
<name>A0A2P2KNX9_RHIMU</name>
<sequence length="91" mass="10731">MICVPSTPRRHGVIILDTITFLCWKIIEQPTFVTPRMKKYLFKAFKFIHLNPFGNILIAVIGYHQSDIKDQLSKCFESRFQIRQSSLRPYV</sequence>